<dbReference type="SUPFAM" id="SSF52047">
    <property type="entry name" value="RNI-like"/>
    <property type="match status" value="1"/>
</dbReference>
<dbReference type="Gene3D" id="3.80.10.10">
    <property type="entry name" value="Ribonuclease Inhibitor"/>
    <property type="match status" value="2"/>
</dbReference>
<dbReference type="InterPro" id="IPR001611">
    <property type="entry name" value="Leu-rich_rpt"/>
</dbReference>
<gene>
    <name evidence="3" type="ORF">RchiOBHm_Chr5g0070821</name>
</gene>
<dbReference type="Pfam" id="PF13855">
    <property type="entry name" value="LRR_8"/>
    <property type="match status" value="2"/>
</dbReference>
<evidence type="ECO:0000256" key="1">
    <source>
        <dbReference type="ARBA" id="ARBA00022614"/>
    </source>
</evidence>
<protein>
    <submittedName>
        <fullName evidence="3">Putative leucine-rich repeat domain, L domain-containing protein</fullName>
    </submittedName>
</protein>
<dbReference type="PANTHER" id="PTHR48051:SF1">
    <property type="entry name" value="RAS SUPPRESSOR PROTEIN 1"/>
    <property type="match status" value="1"/>
</dbReference>
<dbReference type="SMART" id="SM00364">
    <property type="entry name" value="LRR_BAC"/>
    <property type="match status" value="4"/>
</dbReference>
<dbReference type="AlphaFoldDB" id="A0A2P6QK92"/>
<sequence length="211" mass="23860">MNSLQKLLLDSNDISEDSVSWEALKSLKSLTVLSLNQNRLTRLSSDLGWLPSLRQLHVANNMLSGLPSELRYLPKLEVLKVNNNRPGDLESILSKDMITTIPPWIGDLISLIEVDLSSNLLSDLPETFSSLHNLKSLSLSKNGLKSLPSSLFKMCLMLTRLDLHNTEITMDILRQIEGWENFDERRRLKQRKKLDFRVVGSAAFDEGADKS</sequence>
<keyword evidence="4" id="KW-1185">Reference proteome</keyword>
<evidence type="ECO:0000313" key="4">
    <source>
        <dbReference type="Proteomes" id="UP000238479"/>
    </source>
</evidence>
<dbReference type="OMA" id="WAEFDER"/>
<dbReference type="PANTHER" id="PTHR48051">
    <property type="match status" value="1"/>
</dbReference>
<dbReference type="Gramene" id="PRQ34600">
    <property type="protein sequence ID" value="PRQ34600"/>
    <property type="gene ID" value="RchiOBHm_Chr5g0070821"/>
</dbReference>
<dbReference type="SMART" id="SM00369">
    <property type="entry name" value="LRR_TYP"/>
    <property type="match status" value="4"/>
</dbReference>
<dbReference type="InterPro" id="IPR050216">
    <property type="entry name" value="LRR_domain-containing"/>
</dbReference>
<dbReference type="GO" id="GO:0005737">
    <property type="term" value="C:cytoplasm"/>
    <property type="evidence" value="ECO:0007669"/>
    <property type="project" value="TreeGrafter"/>
</dbReference>
<dbReference type="InterPro" id="IPR032675">
    <property type="entry name" value="LRR_dom_sf"/>
</dbReference>
<dbReference type="InterPro" id="IPR003591">
    <property type="entry name" value="Leu-rich_rpt_typical-subtyp"/>
</dbReference>
<accession>A0A2P6QK92</accession>
<evidence type="ECO:0000313" key="3">
    <source>
        <dbReference type="EMBL" id="PRQ34600.1"/>
    </source>
</evidence>
<proteinExistence type="predicted"/>
<organism evidence="3 4">
    <name type="scientific">Rosa chinensis</name>
    <name type="common">China rose</name>
    <dbReference type="NCBI Taxonomy" id="74649"/>
    <lineage>
        <taxon>Eukaryota</taxon>
        <taxon>Viridiplantae</taxon>
        <taxon>Streptophyta</taxon>
        <taxon>Embryophyta</taxon>
        <taxon>Tracheophyta</taxon>
        <taxon>Spermatophyta</taxon>
        <taxon>Magnoliopsida</taxon>
        <taxon>eudicotyledons</taxon>
        <taxon>Gunneridae</taxon>
        <taxon>Pentapetalae</taxon>
        <taxon>rosids</taxon>
        <taxon>fabids</taxon>
        <taxon>Rosales</taxon>
        <taxon>Rosaceae</taxon>
        <taxon>Rosoideae</taxon>
        <taxon>Rosoideae incertae sedis</taxon>
        <taxon>Rosa</taxon>
    </lineage>
</organism>
<dbReference type="STRING" id="74649.A0A2P6QK92"/>
<reference evidence="3 4" key="1">
    <citation type="journal article" date="2018" name="Nat. Genet.">
        <title>The Rosa genome provides new insights in the design of modern roses.</title>
        <authorList>
            <person name="Bendahmane M."/>
        </authorList>
    </citation>
    <scope>NUCLEOTIDE SEQUENCE [LARGE SCALE GENOMIC DNA]</scope>
    <source>
        <strain evidence="4">cv. Old Blush</strain>
    </source>
</reference>
<dbReference type="Proteomes" id="UP000238479">
    <property type="component" value="Chromosome 5"/>
</dbReference>
<keyword evidence="1" id="KW-0433">Leucine-rich repeat</keyword>
<dbReference type="EMBL" id="PDCK01000043">
    <property type="protein sequence ID" value="PRQ34600.1"/>
    <property type="molecule type" value="Genomic_DNA"/>
</dbReference>
<keyword evidence="2" id="KW-0677">Repeat</keyword>
<dbReference type="PROSITE" id="PS51450">
    <property type="entry name" value="LRR"/>
    <property type="match status" value="1"/>
</dbReference>
<comment type="caution">
    <text evidence="3">The sequence shown here is derived from an EMBL/GenBank/DDBJ whole genome shotgun (WGS) entry which is preliminary data.</text>
</comment>
<evidence type="ECO:0000256" key="2">
    <source>
        <dbReference type="ARBA" id="ARBA00022737"/>
    </source>
</evidence>
<name>A0A2P6QK92_ROSCH</name>